<comment type="similarity">
    <text evidence="3">Belongs to the NHP6 family.</text>
</comment>
<dbReference type="InterPro" id="IPR009071">
    <property type="entry name" value="HMG_box_dom"/>
</dbReference>
<dbReference type="PANTHER" id="PTHR48112">
    <property type="entry name" value="HIGH MOBILITY GROUP PROTEIN DSP1"/>
    <property type="match status" value="1"/>
</dbReference>
<feature type="domain" description="HMG box" evidence="7">
    <location>
        <begin position="27"/>
        <end position="95"/>
    </location>
</feature>
<dbReference type="OrthoDB" id="1919336at2759"/>
<dbReference type="FunFam" id="1.10.30.10:FF:000016">
    <property type="entry name" value="FACT complex subunit SSRP1"/>
    <property type="match status" value="1"/>
</dbReference>
<dbReference type="InterPro" id="IPR050342">
    <property type="entry name" value="HMGB"/>
</dbReference>
<dbReference type="HOGENOM" id="CLU_082854_10_0_1"/>
<gene>
    <name evidence="8" type="ORF">M422DRAFT_51665</name>
    <name evidence="9" type="ORF">M422DRAFT_60408</name>
</gene>
<dbReference type="GO" id="GO:0003677">
    <property type="term" value="F:DNA binding"/>
    <property type="evidence" value="ECO:0007669"/>
    <property type="project" value="UniProtKB-UniRule"/>
</dbReference>
<dbReference type="PANTHER" id="PTHR48112:SF22">
    <property type="entry name" value="MITOCHONDRIAL TRANSCRIPTION FACTOR A, ISOFORM B"/>
    <property type="match status" value="1"/>
</dbReference>
<dbReference type="CDD" id="cd01390">
    <property type="entry name" value="HMG-box_NHP6-like"/>
    <property type="match status" value="1"/>
</dbReference>
<name>A0A0C9VBL7_SPHS4</name>
<evidence type="ECO:0000256" key="4">
    <source>
        <dbReference type="ARBA" id="ARBA00064996"/>
    </source>
</evidence>
<dbReference type="PROSITE" id="PS50118">
    <property type="entry name" value="HMG_BOX_2"/>
    <property type="match status" value="1"/>
</dbReference>
<dbReference type="AlphaFoldDB" id="A0A0C9VBL7"/>
<dbReference type="SUPFAM" id="SSF47095">
    <property type="entry name" value="HMG-box"/>
    <property type="match status" value="1"/>
</dbReference>
<dbReference type="EMBL" id="KN837194">
    <property type="protein sequence ID" value="KIJ34885.1"/>
    <property type="molecule type" value="Genomic_DNA"/>
</dbReference>
<keyword evidence="1 5" id="KW-0238">DNA-binding</keyword>
<proteinExistence type="inferred from homology"/>
<dbReference type="GO" id="GO:0005634">
    <property type="term" value="C:nucleus"/>
    <property type="evidence" value="ECO:0007669"/>
    <property type="project" value="UniProtKB-UniRule"/>
</dbReference>
<evidence type="ECO:0000256" key="3">
    <source>
        <dbReference type="ARBA" id="ARBA00043963"/>
    </source>
</evidence>
<protein>
    <recommendedName>
        <fullName evidence="7">HMG box domain-containing protein</fullName>
    </recommendedName>
</protein>
<sequence length="108" mass="12373">MPKETTKTTKKKAVATEKKGKKGKDGPKRPLSAYMYFSQDWRERIKTENPDASFGEVGKLLGAKWKELDEEEKKPYVEQAQADKGRHEREKAALEVKKDKGSEDDDDE</sequence>
<keyword evidence="10" id="KW-1185">Reference proteome</keyword>
<dbReference type="InterPro" id="IPR036910">
    <property type="entry name" value="HMG_box_dom_sf"/>
</dbReference>
<organism evidence="8 10">
    <name type="scientific">Sphaerobolus stellatus (strain SS14)</name>
    <dbReference type="NCBI Taxonomy" id="990650"/>
    <lineage>
        <taxon>Eukaryota</taxon>
        <taxon>Fungi</taxon>
        <taxon>Dikarya</taxon>
        <taxon>Basidiomycota</taxon>
        <taxon>Agaricomycotina</taxon>
        <taxon>Agaricomycetes</taxon>
        <taxon>Phallomycetidae</taxon>
        <taxon>Geastrales</taxon>
        <taxon>Sphaerobolaceae</taxon>
        <taxon>Sphaerobolus</taxon>
    </lineage>
</organism>
<evidence type="ECO:0000256" key="1">
    <source>
        <dbReference type="ARBA" id="ARBA00023125"/>
    </source>
</evidence>
<feature type="region of interest" description="Disordered" evidence="6">
    <location>
        <begin position="1"/>
        <end position="31"/>
    </location>
</feature>
<evidence type="ECO:0000256" key="6">
    <source>
        <dbReference type="SAM" id="MobiDB-lite"/>
    </source>
</evidence>
<evidence type="ECO:0000313" key="8">
    <source>
        <dbReference type="EMBL" id="KIJ34885.1"/>
    </source>
</evidence>
<comment type="subunit">
    <text evidence="4">Weakly associates with the stable SPT16-POB3 heterodimer to form the FACT complex.</text>
</comment>
<dbReference type="EMBL" id="KN837133">
    <property type="protein sequence ID" value="KIJ41970.1"/>
    <property type="molecule type" value="Genomic_DNA"/>
</dbReference>
<dbReference type="Pfam" id="PF00505">
    <property type="entry name" value="HMG_box"/>
    <property type="match status" value="1"/>
</dbReference>
<dbReference type="PRINTS" id="PR00886">
    <property type="entry name" value="HIGHMOBLTY12"/>
</dbReference>
<feature type="compositionally biased region" description="Basic and acidic residues" evidence="6">
    <location>
        <begin position="70"/>
        <end position="101"/>
    </location>
</feature>
<reference evidence="8 10" key="1">
    <citation type="submission" date="2014-06" db="EMBL/GenBank/DDBJ databases">
        <title>Evolutionary Origins and Diversification of the Mycorrhizal Mutualists.</title>
        <authorList>
            <consortium name="DOE Joint Genome Institute"/>
            <consortium name="Mycorrhizal Genomics Consortium"/>
            <person name="Kohler A."/>
            <person name="Kuo A."/>
            <person name="Nagy L.G."/>
            <person name="Floudas D."/>
            <person name="Copeland A."/>
            <person name="Barry K.W."/>
            <person name="Cichocki N."/>
            <person name="Veneault-Fourrey C."/>
            <person name="LaButti K."/>
            <person name="Lindquist E.A."/>
            <person name="Lipzen A."/>
            <person name="Lundell T."/>
            <person name="Morin E."/>
            <person name="Murat C."/>
            <person name="Riley R."/>
            <person name="Ohm R."/>
            <person name="Sun H."/>
            <person name="Tunlid A."/>
            <person name="Henrissat B."/>
            <person name="Grigoriev I.V."/>
            <person name="Hibbett D.S."/>
            <person name="Martin F."/>
        </authorList>
    </citation>
    <scope>NUCLEOTIDE SEQUENCE [LARGE SCALE GENOMIC DNA]</scope>
    <source>
        <strain evidence="8 10">SS14</strain>
    </source>
</reference>
<feature type="region of interest" description="Disordered" evidence="6">
    <location>
        <begin position="70"/>
        <end position="108"/>
    </location>
</feature>
<evidence type="ECO:0000313" key="10">
    <source>
        <dbReference type="Proteomes" id="UP000054279"/>
    </source>
</evidence>
<keyword evidence="2 5" id="KW-0539">Nucleus</keyword>
<evidence type="ECO:0000256" key="2">
    <source>
        <dbReference type="ARBA" id="ARBA00023242"/>
    </source>
</evidence>
<feature type="compositionally biased region" description="Basic and acidic residues" evidence="6">
    <location>
        <begin position="14"/>
        <end position="28"/>
    </location>
</feature>
<dbReference type="SMART" id="SM00398">
    <property type="entry name" value="HMG"/>
    <property type="match status" value="1"/>
</dbReference>
<evidence type="ECO:0000256" key="5">
    <source>
        <dbReference type="PROSITE-ProRule" id="PRU00267"/>
    </source>
</evidence>
<accession>A0A0C9VBL7</accession>
<evidence type="ECO:0000259" key="7">
    <source>
        <dbReference type="PROSITE" id="PS50118"/>
    </source>
</evidence>
<feature type="DNA-binding region" description="HMG box" evidence="5">
    <location>
        <begin position="27"/>
        <end position="95"/>
    </location>
</feature>
<dbReference type="Gene3D" id="1.10.30.10">
    <property type="entry name" value="High mobility group box domain"/>
    <property type="match status" value="1"/>
</dbReference>
<dbReference type="Proteomes" id="UP000054279">
    <property type="component" value="Unassembled WGS sequence"/>
</dbReference>
<evidence type="ECO:0000313" key="9">
    <source>
        <dbReference type="EMBL" id="KIJ41970.1"/>
    </source>
</evidence>